<dbReference type="AlphaFoldDB" id="A0A1H8A1G1"/>
<protein>
    <submittedName>
        <fullName evidence="2">FR47-like protein</fullName>
    </submittedName>
</protein>
<dbReference type="Gene3D" id="3.40.630.30">
    <property type="match status" value="1"/>
</dbReference>
<dbReference type="SUPFAM" id="SSF55729">
    <property type="entry name" value="Acyl-CoA N-acyltransferases (Nat)"/>
    <property type="match status" value="1"/>
</dbReference>
<dbReference type="Pfam" id="PF08445">
    <property type="entry name" value="FR47"/>
    <property type="match status" value="1"/>
</dbReference>
<feature type="domain" description="N-acetyltransferase" evidence="1">
    <location>
        <begin position="159"/>
        <end position="285"/>
    </location>
</feature>
<proteinExistence type="predicted"/>
<dbReference type="GO" id="GO:0016747">
    <property type="term" value="F:acyltransferase activity, transferring groups other than amino-acyl groups"/>
    <property type="evidence" value="ECO:0007669"/>
    <property type="project" value="InterPro"/>
</dbReference>
<organism evidence="2 3">
    <name type="scientific">Streptacidiphilus jiangxiensis</name>
    <dbReference type="NCBI Taxonomy" id="235985"/>
    <lineage>
        <taxon>Bacteria</taxon>
        <taxon>Bacillati</taxon>
        <taxon>Actinomycetota</taxon>
        <taxon>Actinomycetes</taxon>
        <taxon>Kitasatosporales</taxon>
        <taxon>Streptomycetaceae</taxon>
        <taxon>Streptacidiphilus</taxon>
    </lineage>
</organism>
<keyword evidence="3" id="KW-1185">Reference proteome</keyword>
<dbReference type="eggNOG" id="COG3393">
    <property type="taxonomic scope" value="Bacteria"/>
</dbReference>
<dbReference type="EMBL" id="FOAZ01000039">
    <property type="protein sequence ID" value="SEM63744.1"/>
    <property type="molecule type" value="Genomic_DNA"/>
</dbReference>
<dbReference type="Proteomes" id="UP000183015">
    <property type="component" value="Unassembled WGS sequence"/>
</dbReference>
<dbReference type="InterPro" id="IPR016181">
    <property type="entry name" value="Acyl_CoA_acyltransferase"/>
</dbReference>
<dbReference type="PROSITE" id="PS51186">
    <property type="entry name" value="GNAT"/>
    <property type="match status" value="1"/>
</dbReference>
<dbReference type="CDD" id="cd04301">
    <property type="entry name" value="NAT_SF"/>
    <property type="match status" value="1"/>
</dbReference>
<name>A0A1H8A1G1_STRJI</name>
<evidence type="ECO:0000313" key="2">
    <source>
        <dbReference type="EMBL" id="SEM63744.1"/>
    </source>
</evidence>
<dbReference type="InterPro" id="IPR000182">
    <property type="entry name" value="GNAT_dom"/>
</dbReference>
<evidence type="ECO:0000259" key="1">
    <source>
        <dbReference type="PROSITE" id="PS51186"/>
    </source>
</evidence>
<reference evidence="3" key="1">
    <citation type="submission" date="2016-10" db="EMBL/GenBank/DDBJ databases">
        <authorList>
            <person name="Varghese N."/>
        </authorList>
    </citation>
    <scope>NUCLEOTIDE SEQUENCE [LARGE SCALE GENOMIC DNA]</scope>
    <source>
        <strain evidence="3">DSM 45096 / BCRC 16803 / CGMCC 4.1857 / CIP 109030 / JCM 12277 / KCTC 19219 / NBRC 100920 / 33214</strain>
    </source>
</reference>
<dbReference type="OrthoDB" id="5503463at2"/>
<gene>
    <name evidence="2" type="ORF">SAMN05414137_13934</name>
</gene>
<accession>A0A1H8A1G1</accession>
<dbReference type="STRING" id="235985.SAMN05414137_13934"/>
<sequence length="285" mass="29818">MLRVTSTALDDRPERALLDRLERYYDAVPRHGARAEDFGPLTVFVREGQGWPFYARPAQGWSGEASAADVARVRARQRELGIPESFEWIAEITPALRAVIEDSGLVVHEYPLMVLDPGVPVPTAEELSVESSVRIMGPDDPALASALAVPHLAFAEPGTDIGSAGVVELAEAVRARAGDGSVDLVVARIGAGLTSVAAAVDGGTALCAGQHQPVGAVSEIVGVGTLPTARRRGLGLAVTAALVADARSRGVETVFLSAGDDDVARIYARLGFRRVATALVAEPAE</sequence>
<evidence type="ECO:0000313" key="3">
    <source>
        <dbReference type="Proteomes" id="UP000183015"/>
    </source>
</evidence>
<dbReference type="InterPro" id="IPR013653">
    <property type="entry name" value="GCN5-like_dom"/>
</dbReference>